<dbReference type="EMBL" id="JBAFUR010000002">
    <property type="protein sequence ID" value="MFG1252629.1"/>
    <property type="molecule type" value="Genomic_DNA"/>
</dbReference>
<dbReference type="RefSeq" id="WP_051678712.1">
    <property type="nucleotide sequence ID" value="NZ_JBAFUR010000002.1"/>
</dbReference>
<proteinExistence type="predicted"/>
<dbReference type="Proteomes" id="UP001604043">
    <property type="component" value="Unassembled WGS sequence"/>
</dbReference>
<protein>
    <submittedName>
        <fullName evidence="1">Uncharacterized protein</fullName>
    </submittedName>
</protein>
<evidence type="ECO:0000313" key="1">
    <source>
        <dbReference type="EMBL" id="MFG1252629.1"/>
    </source>
</evidence>
<comment type="caution">
    <text evidence="1">The sequence shown here is derived from an EMBL/GenBank/DDBJ whole genome shotgun (WGS) entry which is preliminary data.</text>
</comment>
<sequence>MNVRTRETTVTFDHAFHLSDTDGDLPAGTYRLVIDEEQLLGVSFLAYRRMATMLHTPALAAPPGRSKCLSVNAAELDAAVLKDQQTSARAREAPSTDALLL</sequence>
<gene>
    <name evidence="1" type="ORF">V5F30_10470</name>
</gene>
<evidence type="ECO:0000313" key="2">
    <source>
        <dbReference type="Proteomes" id="UP001604043"/>
    </source>
</evidence>
<name>A0ABW6ZHR5_9HYPH</name>
<reference evidence="1 2" key="1">
    <citation type="submission" date="2024-02" db="EMBL/GenBank/DDBJ databases">
        <title>Expansion and revision of Xanthobacter and proposal of Roseixanthobacter gen. nov.</title>
        <authorList>
            <person name="Soltysiak M.P.M."/>
            <person name="Jalihal A."/>
            <person name="Ory A."/>
            <person name="Chrisophersen C."/>
            <person name="Lee A.D."/>
            <person name="Boulton J."/>
            <person name="Springer M."/>
        </authorList>
    </citation>
    <scope>NUCLEOTIDE SEQUENCE [LARGE SCALE GENOMIC DNA]</scope>
    <source>
        <strain evidence="1 2">CB5</strain>
    </source>
</reference>
<organism evidence="1 2">
    <name type="scientific">Xanthobacter aminoxidans</name>
    <dbReference type="NCBI Taxonomy" id="186280"/>
    <lineage>
        <taxon>Bacteria</taxon>
        <taxon>Pseudomonadati</taxon>
        <taxon>Pseudomonadota</taxon>
        <taxon>Alphaproteobacteria</taxon>
        <taxon>Hyphomicrobiales</taxon>
        <taxon>Xanthobacteraceae</taxon>
        <taxon>Xanthobacter</taxon>
    </lineage>
</organism>
<accession>A0ABW6ZHR5</accession>
<keyword evidence="2" id="KW-1185">Reference proteome</keyword>